<dbReference type="InterPro" id="IPR013320">
    <property type="entry name" value="ConA-like_dom_sf"/>
</dbReference>
<evidence type="ECO:0000313" key="11">
    <source>
        <dbReference type="Proteomes" id="UP000825935"/>
    </source>
</evidence>
<dbReference type="PROSITE" id="PS01034">
    <property type="entry name" value="GH16_1"/>
    <property type="match status" value="1"/>
</dbReference>
<dbReference type="InterPro" id="IPR010713">
    <property type="entry name" value="XET_C"/>
</dbReference>
<dbReference type="Pfam" id="PF00722">
    <property type="entry name" value="Glyco_hydro_16"/>
    <property type="match status" value="1"/>
</dbReference>
<dbReference type="Pfam" id="PF06955">
    <property type="entry name" value="XET_C"/>
    <property type="match status" value="1"/>
</dbReference>
<dbReference type="PRINTS" id="PR00737">
    <property type="entry name" value="GLHYDRLASE16"/>
</dbReference>
<evidence type="ECO:0000256" key="7">
    <source>
        <dbReference type="PIRSR" id="PIRSR005604-2"/>
    </source>
</evidence>
<dbReference type="EMBL" id="CM035413">
    <property type="protein sequence ID" value="KAH7431790.1"/>
    <property type="molecule type" value="Genomic_DNA"/>
</dbReference>
<comment type="subcellular location">
    <subcellularLocation>
        <location evidence="8">Secreted</location>
        <location evidence="8">Cell wall</location>
    </subcellularLocation>
    <subcellularLocation>
        <location evidence="8">Secreted</location>
        <location evidence="8">Extracellular space</location>
        <location evidence="8">Apoplast</location>
    </subcellularLocation>
</comment>
<dbReference type="GO" id="GO:0071555">
    <property type="term" value="P:cell wall organization"/>
    <property type="evidence" value="ECO:0007669"/>
    <property type="project" value="UniProtKB-KW"/>
</dbReference>
<evidence type="ECO:0000256" key="3">
    <source>
        <dbReference type="ARBA" id="ARBA00023157"/>
    </source>
</evidence>
<dbReference type="PANTHER" id="PTHR31062">
    <property type="entry name" value="XYLOGLUCAN ENDOTRANSGLUCOSYLASE/HYDROLASE PROTEIN 8-RELATED"/>
    <property type="match status" value="1"/>
</dbReference>
<dbReference type="PIRSF" id="PIRSF005604">
    <property type="entry name" value="XET"/>
    <property type="match status" value="1"/>
</dbReference>
<dbReference type="GO" id="GO:0010411">
    <property type="term" value="P:xyloglucan metabolic process"/>
    <property type="evidence" value="ECO:0007669"/>
    <property type="project" value="InterPro"/>
</dbReference>
<dbReference type="GO" id="GO:0004553">
    <property type="term" value="F:hydrolase activity, hydrolyzing O-glycosyl compounds"/>
    <property type="evidence" value="ECO:0007669"/>
    <property type="project" value="InterPro"/>
</dbReference>
<feature type="active site" description="Nucleophile" evidence="6">
    <location>
        <position position="136"/>
    </location>
</feature>
<evidence type="ECO:0000256" key="5">
    <source>
        <dbReference type="ARBA" id="ARBA00023295"/>
    </source>
</evidence>
<keyword evidence="11" id="KW-1185">Reference proteome</keyword>
<reference evidence="10" key="1">
    <citation type="submission" date="2021-08" db="EMBL/GenBank/DDBJ databases">
        <title>WGS assembly of Ceratopteris richardii.</title>
        <authorList>
            <person name="Marchant D.B."/>
            <person name="Chen G."/>
            <person name="Jenkins J."/>
            <person name="Shu S."/>
            <person name="Leebens-Mack J."/>
            <person name="Grimwood J."/>
            <person name="Schmutz J."/>
            <person name="Soltis P."/>
            <person name="Soltis D."/>
            <person name="Chen Z.-H."/>
        </authorList>
    </citation>
    <scope>NUCLEOTIDE SEQUENCE</scope>
    <source>
        <strain evidence="10">Whitten #5841</strain>
        <tissue evidence="10">Leaf</tissue>
    </source>
</reference>
<dbReference type="GO" id="GO:0042546">
    <property type="term" value="P:cell wall biogenesis"/>
    <property type="evidence" value="ECO:0007669"/>
    <property type="project" value="InterPro"/>
</dbReference>
<evidence type="ECO:0000256" key="1">
    <source>
        <dbReference type="ARBA" id="ARBA00022679"/>
    </source>
</evidence>
<evidence type="ECO:0000313" key="10">
    <source>
        <dbReference type="EMBL" id="KAH7431790.1"/>
    </source>
</evidence>
<keyword evidence="8" id="KW-0961">Cell wall biogenesis/degradation</keyword>
<keyword evidence="8" id="KW-0134">Cell wall</keyword>
<comment type="function">
    <text evidence="8">Catalyzes xyloglucan endohydrolysis (XEH) and/or endotransglycosylation (XET). Cleaves and religates xyloglucan polymers, an essential constituent of the primary cell wall, and thereby participates in cell wall construction of growing tissues.</text>
</comment>
<keyword evidence="8" id="KW-0052">Apoplast</keyword>
<evidence type="ECO:0000259" key="9">
    <source>
        <dbReference type="PROSITE" id="PS51762"/>
    </source>
</evidence>
<feature type="domain" description="GH16" evidence="9">
    <location>
        <begin position="38"/>
        <end position="250"/>
    </location>
</feature>
<feature type="glycosylation site" description="N-linked (GlcNAc...) asparagine" evidence="7">
    <location>
        <position position="144"/>
    </location>
</feature>
<keyword evidence="8" id="KW-0964">Secreted</keyword>
<accession>A0A8T2UB87</accession>
<comment type="caution">
    <text evidence="10">The sequence shown here is derived from an EMBL/GenBank/DDBJ whole genome shotgun (WGS) entry which is preliminary data.</text>
</comment>
<organism evidence="10 11">
    <name type="scientific">Ceratopteris richardii</name>
    <name type="common">Triangle waterfern</name>
    <dbReference type="NCBI Taxonomy" id="49495"/>
    <lineage>
        <taxon>Eukaryota</taxon>
        <taxon>Viridiplantae</taxon>
        <taxon>Streptophyta</taxon>
        <taxon>Embryophyta</taxon>
        <taxon>Tracheophyta</taxon>
        <taxon>Polypodiopsida</taxon>
        <taxon>Polypodiidae</taxon>
        <taxon>Polypodiales</taxon>
        <taxon>Pteridineae</taxon>
        <taxon>Pteridaceae</taxon>
        <taxon>Parkerioideae</taxon>
        <taxon>Ceratopteris</taxon>
    </lineage>
</organism>
<feature type="chain" id="PRO_5035963558" description="Xyloglucan endotransglucosylase/hydrolase" evidence="8">
    <location>
        <begin position="28"/>
        <end position="306"/>
    </location>
</feature>
<dbReference type="SUPFAM" id="SSF49899">
    <property type="entry name" value="Concanavalin A-like lectins/glucanases"/>
    <property type="match status" value="1"/>
</dbReference>
<evidence type="ECO:0000256" key="4">
    <source>
        <dbReference type="ARBA" id="ARBA00023180"/>
    </source>
</evidence>
<dbReference type="AlphaFoldDB" id="A0A8T2UB87"/>
<dbReference type="OrthoDB" id="4781at2759"/>
<dbReference type="Gene3D" id="2.60.120.200">
    <property type="match status" value="1"/>
</dbReference>
<dbReference type="InterPro" id="IPR000757">
    <property type="entry name" value="Beta-glucanase-like"/>
</dbReference>
<name>A0A8T2UB87_CERRI</name>
<dbReference type="InterPro" id="IPR016455">
    <property type="entry name" value="XTH"/>
</dbReference>
<dbReference type="Proteomes" id="UP000825935">
    <property type="component" value="Chromosome 8"/>
</dbReference>
<dbReference type="InterPro" id="IPR008264">
    <property type="entry name" value="Beta_glucanase"/>
</dbReference>
<dbReference type="PROSITE" id="PS51762">
    <property type="entry name" value="GH16_2"/>
    <property type="match status" value="1"/>
</dbReference>
<feature type="signal peptide" evidence="8">
    <location>
        <begin position="1"/>
        <end position="27"/>
    </location>
</feature>
<evidence type="ECO:0000256" key="2">
    <source>
        <dbReference type="ARBA" id="ARBA00022801"/>
    </source>
</evidence>
<comment type="PTM">
    <text evidence="8">Contains at least one intrachain disulfide bond essential for its enzymatic activity.</text>
</comment>
<keyword evidence="3" id="KW-1015">Disulfide bond</keyword>
<dbReference type="InterPro" id="IPR008263">
    <property type="entry name" value="GH16_AS"/>
</dbReference>
<keyword evidence="8" id="KW-0732">Signal</keyword>
<dbReference type="InterPro" id="IPR044791">
    <property type="entry name" value="Beta-glucanase/XTH"/>
</dbReference>
<proteinExistence type="inferred from homology"/>
<keyword evidence="1 8" id="KW-0808">Transferase</keyword>
<keyword evidence="2 8" id="KW-0378">Hydrolase</keyword>
<gene>
    <name evidence="10" type="ORF">KP509_08G066600</name>
</gene>
<keyword evidence="4" id="KW-0325">Glycoprotein</keyword>
<comment type="similarity">
    <text evidence="8">Belongs to the glycosyl hydrolase 16 family.</text>
</comment>
<evidence type="ECO:0000256" key="8">
    <source>
        <dbReference type="RuleBase" id="RU361120"/>
    </source>
</evidence>
<protein>
    <recommendedName>
        <fullName evidence="8">Xyloglucan endotransglucosylase/hydrolase</fullName>
        <ecNumber evidence="8">2.4.1.207</ecNumber>
    </recommendedName>
</protein>
<dbReference type="GO" id="GO:0016762">
    <property type="term" value="F:xyloglucan:xyloglucosyl transferase activity"/>
    <property type="evidence" value="ECO:0007669"/>
    <property type="project" value="UniProtKB-EC"/>
</dbReference>
<sequence length="306" mass="34254">MPSSMRSHPVRCVHLQLLLAAIRLTLQASLNRMSATNHLQWGTFSTILISLVLFPVAQSNFYDDFVITGSTSNVRFLGAAGDELQLVLNSDAGSGFASKTLFLFGKIDMEIKLIPGDSAGTVTSYYLSSETANHDELDFEFLGNTTGEPYILQTNIFSNGHGGREQRIYLWFNPSDSFHTYSVAWTPQRILFLVDDVLIRVFSNNEAAGVPYPSKQPMRVFSSIWNGDQWATQGGRVKINWAHAPFVASYRKFKALSNDQLTAADIALDKVKLDKLAWVKQNFVLYDYCTDHNRYPLPPPDCTHIG</sequence>
<keyword evidence="5 8" id="KW-0326">Glycosidase</keyword>
<dbReference type="CDD" id="cd02176">
    <property type="entry name" value="GH16_XET"/>
    <property type="match status" value="1"/>
</dbReference>
<dbReference type="EC" id="2.4.1.207" evidence="8"/>
<dbReference type="OMA" id="MNNKALG"/>
<feature type="active site" description="Proton donor" evidence="6">
    <location>
        <position position="140"/>
    </location>
</feature>
<evidence type="ECO:0000256" key="6">
    <source>
        <dbReference type="PIRSR" id="PIRSR005604-1"/>
    </source>
</evidence>
<dbReference type="GO" id="GO:0048046">
    <property type="term" value="C:apoplast"/>
    <property type="evidence" value="ECO:0007669"/>
    <property type="project" value="UniProtKB-SubCell"/>
</dbReference>